<accession>A0A1M5A9V5</accession>
<protein>
    <submittedName>
        <fullName evidence="1">Uncharacterized protein</fullName>
    </submittedName>
</protein>
<dbReference type="EMBL" id="FQVG01000048">
    <property type="protein sequence ID" value="SHF26652.1"/>
    <property type="molecule type" value="Genomic_DNA"/>
</dbReference>
<sequence>MNTKRIYEFLEKQGLDEIDEIEYKEKIAVFNFVYTFDEAEIEAAKAYANDNYEDKGEDVWYDEYFLPYLVDIAVDNVKDIVEDLAEEFDLNFDFVTYELDRNFFEQCEFVLVVSDKDVQFDIDKVLDDLEL</sequence>
<dbReference type="AlphaFoldDB" id="A0A1M5A9V5"/>
<dbReference type="RefSeq" id="WP_027307695.1">
    <property type="nucleotide sequence ID" value="NZ_FQVG01000048.1"/>
</dbReference>
<dbReference type="Proteomes" id="UP000184423">
    <property type="component" value="Unassembled WGS sequence"/>
</dbReference>
<keyword evidence="2" id="KW-1185">Reference proteome</keyword>
<reference evidence="2" key="1">
    <citation type="submission" date="2016-11" db="EMBL/GenBank/DDBJ databases">
        <authorList>
            <person name="Varghese N."/>
            <person name="Submissions S."/>
        </authorList>
    </citation>
    <scope>NUCLEOTIDE SEQUENCE [LARGE SCALE GENOMIC DNA]</scope>
    <source>
        <strain evidence="2">DSM 10124</strain>
    </source>
</reference>
<evidence type="ECO:0000313" key="2">
    <source>
        <dbReference type="Proteomes" id="UP000184423"/>
    </source>
</evidence>
<evidence type="ECO:0000313" key="1">
    <source>
        <dbReference type="EMBL" id="SHF26652.1"/>
    </source>
</evidence>
<organism evidence="1 2">
    <name type="scientific">Caloramator proteoclasticus DSM 10124</name>
    <dbReference type="NCBI Taxonomy" id="1121262"/>
    <lineage>
        <taxon>Bacteria</taxon>
        <taxon>Bacillati</taxon>
        <taxon>Bacillota</taxon>
        <taxon>Clostridia</taxon>
        <taxon>Eubacteriales</taxon>
        <taxon>Clostridiaceae</taxon>
        <taxon>Caloramator</taxon>
    </lineage>
</organism>
<gene>
    <name evidence="1" type="ORF">SAMN02746091_02133</name>
</gene>
<proteinExistence type="predicted"/>
<name>A0A1M5A9V5_9CLOT</name>